<dbReference type="AlphaFoldDB" id="A0A934WIL2"/>
<dbReference type="GO" id="GO:0003824">
    <property type="term" value="F:catalytic activity"/>
    <property type="evidence" value="ECO:0007669"/>
    <property type="project" value="InterPro"/>
</dbReference>
<reference evidence="2" key="2">
    <citation type="journal article" date="2020" name="Microorganisms">
        <title>Osmotic Adaptation and Compatible Solute Biosynthesis of Phototrophic Bacteria as Revealed from Genome Analyses.</title>
        <authorList>
            <person name="Imhoff J.F."/>
            <person name="Rahn T."/>
            <person name="Kunzel S."/>
            <person name="Keller A."/>
            <person name="Neulinger S.C."/>
        </authorList>
    </citation>
    <scope>NUCLEOTIDE SEQUENCE</scope>
    <source>
        <strain evidence="2">LMG 28126</strain>
    </source>
</reference>
<proteinExistence type="predicted"/>
<feature type="domain" description="Amidase" evidence="1">
    <location>
        <begin position="3"/>
        <end position="256"/>
    </location>
</feature>
<protein>
    <recommendedName>
        <fullName evidence="1">Amidase domain-containing protein</fullName>
    </recommendedName>
</protein>
<organism evidence="2 3">
    <name type="scientific">Rhodobaculum claviforme</name>
    <dbReference type="NCBI Taxonomy" id="1549854"/>
    <lineage>
        <taxon>Bacteria</taxon>
        <taxon>Pseudomonadati</taxon>
        <taxon>Pseudomonadota</taxon>
        <taxon>Alphaproteobacteria</taxon>
        <taxon>Rhodobacterales</taxon>
        <taxon>Paracoccaceae</taxon>
        <taxon>Rhodobaculum</taxon>
    </lineage>
</organism>
<dbReference type="Proteomes" id="UP000706333">
    <property type="component" value="Unassembled WGS sequence"/>
</dbReference>
<dbReference type="SUPFAM" id="SSF75304">
    <property type="entry name" value="Amidase signature (AS) enzymes"/>
    <property type="match status" value="1"/>
</dbReference>
<comment type="caution">
    <text evidence="2">The sequence shown here is derived from an EMBL/GenBank/DDBJ whole genome shotgun (WGS) entry which is preliminary data.</text>
</comment>
<sequence>MLDLAVGTQTAGSLCRPAAYCGAVGLKPGIGVLPTRGMTPLAPSFDAPGFIARDVQTAAAAFAACTGAAPLARLAGGLRLGRAPLDPDAPMSDAALSALDEAAGALKGLGLSLAHTGTGLSFAAIVADHRTVMLAEAAAGHGHLLDTAADRLRPRFAAALAEGQTLDRAEVATARQRLAAARRRFWDEMDGVDLLLAPPVPDGAPSLDAGTGYQNLLTPWTVFAGPLLALPWGLDTLGRPRSVMLAARPGQEALVLAAGAALAPLAPPLPRPALPLGDLMAQVG</sequence>
<reference evidence="2" key="1">
    <citation type="submission" date="2017-05" db="EMBL/GenBank/DDBJ databases">
        <authorList>
            <person name="Imhoff J.F."/>
            <person name="Rahn T."/>
            <person name="Kuenzel S."/>
            <person name="Neulinger S.C."/>
        </authorList>
    </citation>
    <scope>NUCLEOTIDE SEQUENCE</scope>
    <source>
        <strain evidence="2">LMG 28126</strain>
    </source>
</reference>
<dbReference type="InterPro" id="IPR023631">
    <property type="entry name" value="Amidase_dom"/>
</dbReference>
<dbReference type="InterPro" id="IPR036928">
    <property type="entry name" value="AS_sf"/>
</dbReference>
<dbReference type="PANTHER" id="PTHR11895:SF176">
    <property type="entry name" value="AMIDASE AMID-RELATED"/>
    <property type="match status" value="1"/>
</dbReference>
<evidence type="ECO:0000259" key="1">
    <source>
        <dbReference type="Pfam" id="PF01425"/>
    </source>
</evidence>
<name>A0A934WIL2_9RHOB</name>
<accession>A0A934WIL2</accession>
<keyword evidence="3" id="KW-1185">Reference proteome</keyword>
<dbReference type="InterPro" id="IPR000120">
    <property type="entry name" value="Amidase"/>
</dbReference>
<evidence type="ECO:0000313" key="3">
    <source>
        <dbReference type="Proteomes" id="UP000706333"/>
    </source>
</evidence>
<dbReference type="Gene3D" id="3.90.1300.10">
    <property type="entry name" value="Amidase signature (AS) domain"/>
    <property type="match status" value="1"/>
</dbReference>
<dbReference type="Pfam" id="PF01425">
    <property type="entry name" value="Amidase"/>
    <property type="match status" value="1"/>
</dbReference>
<dbReference type="EMBL" id="NHSD01000176">
    <property type="protein sequence ID" value="MBK5926852.1"/>
    <property type="molecule type" value="Genomic_DNA"/>
</dbReference>
<dbReference type="PANTHER" id="PTHR11895">
    <property type="entry name" value="TRANSAMIDASE"/>
    <property type="match status" value="1"/>
</dbReference>
<gene>
    <name evidence="2" type="ORF">CCR87_05750</name>
</gene>
<evidence type="ECO:0000313" key="2">
    <source>
        <dbReference type="EMBL" id="MBK5926852.1"/>
    </source>
</evidence>